<sequence length="59" mass="6933">MNELLTNNITNLTELELIILKDLTYTYAGDLEESIELTGKIIEKHINKNKKPKKNQYKR</sequence>
<reference evidence="1" key="1">
    <citation type="journal article" date="2014" name="Front. Microbiol.">
        <title>High frequency of phylogenetically diverse reductive dehalogenase-homologous genes in deep subseafloor sedimentary metagenomes.</title>
        <authorList>
            <person name="Kawai M."/>
            <person name="Futagami T."/>
            <person name="Toyoda A."/>
            <person name="Takaki Y."/>
            <person name="Nishi S."/>
            <person name="Hori S."/>
            <person name="Arai W."/>
            <person name="Tsubouchi T."/>
            <person name="Morono Y."/>
            <person name="Uchiyama I."/>
            <person name="Ito T."/>
            <person name="Fujiyama A."/>
            <person name="Inagaki F."/>
            <person name="Takami H."/>
        </authorList>
    </citation>
    <scope>NUCLEOTIDE SEQUENCE</scope>
    <source>
        <strain evidence="1">Expedition CK06-06</strain>
    </source>
</reference>
<comment type="caution">
    <text evidence="1">The sequence shown here is derived from an EMBL/GenBank/DDBJ whole genome shotgun (WGS) entry which is preliminary data.</text>
</comment>
<accession>X1CE27</accession>
<protein>
    <submittedName>
        <fullName evidence="1">Uncharacterized protein</fullName>
    </submittedName>
</protein>
<dbReference type="AlphaFoldDB" id="X1CE27"/>
<proteinExistence type="predicted"/>
<name>X1CE27_9ZZZZ</name>
<organism evidence="1">
    <name type="scientific">marine sediment metagenome</name>
    <dbReference type="NCBI Taxonomy" id="412755"/>
    <lineage>
        <taxon>unclassified sequences</taxon>
        <taxon>metagenomes</taxon>
        <taxon>ecological metagenomes</taxon>
    </lineage>
</organism>
<evidence type="ECO:0000313" key="1">
    <source>
        <dbReference type="EMBL" id="GAH06561.1"/>
    </source>
</evidence>
<dbReference type="EMBL" id="BART01033328">
    <property type="protein sequence ID" value="GAH06561.1"/>
    <property type="molecule type" value="Genomic_DNA"/>
</dbReference>
<gene>
    <name evidence="1" type="ORF">S01H4_57320</name>
</gene>